<name>A0A484LSD8_9ASTE</name>
<feature type="compositionally biased region" description="Polar residues" evidence="1">
    <location>
        <begin position="18"/>
        <end position="30"/>
    </location>
</feature>
<dbReference type="EMBL" id="OOIL02001823">
    <property type="protein sequence ID" value="VFQ78718.1"/>
    <property type="molecule type" value="Genomic_DNA"/>
</dbReference>
<accession>A0A484LSD8</accession>
<keyword evidence="3" id="KW-1185">Reference proteome</keyword>
<feature type="compositionally biased region" description="Low complexity" evidence="1">
    <location>
        <begin position="1"/>
        <end position="17"/>
    </location>
</feature>
<gene>
    <name evidence="2" type="ORF">CCAM_LOCUS20494</name>
</gene>
<evidence type="ECO:0000256" key="1">
    <source>
        <dbReference type="SAM" id="MobiDB-lite"/>
    </source>
</evidence>
<reference evidence="2 3" key="1">
    <citation type="submission" date="2018-04" db="EMBL/GenBank/DDBJ databases">
        <authorList>
            <person name="Vogel A."/>
        </authorList>
    </citation>
    <scope>NUCLEOTIDE SEQUENCE [LARGE SCALE GENOMIC DNA]</scope>
</reference>
<organism evidence="2 3">
    <name type="scientific">Cuscuta campestris</name>
    <dbReference type="NCBI Taxonomy" id="132261"/>
    <lineage>
        <taxon>Eukaryota</taxon>
        <taxon>Viridiplantae</taxon>
        <taxon>Streptophyta</taxon>
        <taxon>Embryophyta</taxon>
        <taxon>Tracheophyta</taxon>
        <taxon>Spermatophyta</taxon>
        <taxon>Magnoliopsida</taxon>
        <taxon>eudicotyledons</taxon>
        <taxon>Gunneridae</taxon>
        <taxon>Pentapetalae</taxon>
        <taxon>asterids</taxon>
        <taxon>lamiids</taxon>
        <taxon>Solanales</taxon>
        <taxon>Convolvulaceae</taxon>
        <taxon>Cuscuteae</taxon>
        <taxon>Cuscuta</taxon>
        <taxon>Cuscuta subgen. Grammica</taxon>
        <taxon>Cuscuta sect. Cleistogrammica</taxon>
    </lineage>
</organism>
<evidence type="ECO:0000313" key="3">
    <source>
        <dbReference type="Proteomes" id="UP000595140"/>
    </source>
</evidence>
<evidence type="ECO:0000313" key="2">
    <source>
        <dbReference type="EMBL" id="VFQ78718.1"/>
    </source>
</evidence>
<proteinExistence type="predicted"/>
<dbReference type="Proteomes" id="UP000595140">
    <property type="component" value="Unassembled WGS sequence"/>
</dbReference>
<sequence length="362" mass="39101">MRGETLSFGSYSLGGSSAIPTKSGPSSTLPPSLRDSWDSDSEFESVHPDPSAKIPGFIYYSSEEDERTLSPSAPPVRREVLSPAVAEVAALRLLPQQSQARAPWHPTIRAVAPLKTQARPAMTSPPGTPSRVGLLHLFTPHLVFAGGGGIVACTEVYPYFNCKVFNCSLRTAFGSSPEGECRARRKSIRTWPVLGSSPEGECRARRLDLHPGRASGHSLRSALLLRSSAEYAGLQLPLQPVDYRSVGVLDLAVRLWVPNRRIAVLDPPAPKEVVKGLGLELCPIIRDYVLGNAEAADDLLCKKLLALSSGDTCQWGCFHPLSKIVNGYDDIPHVPSAPRECTHEIQLRPREWDGCADGGVVG</sequence>
<feature type="region of interest" description="Disordered" evidence="1">
    <location>
        <begin position="1"/>
        <end position="50"/>
    </location>
</feature>
<dbReference type="AlphaFoldDB" id="A0A484LSD8"/>
<protein>
    <submittedName>
        <fullName evidence="2">Uncharacterized protein</fullName>
    </submittedName>
</protein>